<dbReference type="AlphaFoldDB" id="A0A839U877"/>
<reference evidence="2 3" key="1">
    <citation type="submission" date="2020-08" db="EMBL/GenBank/DDBJ databases">
        <title>Genomic Encyclopedia of Type Strains, Phase III (KMG-III): the genomes of soil and plant-associated and newly described type strains.</title>
        <authorList>
            <person name="Whitman W."/>
        </authorList>
    </citation>
    <scope>NUCLEOTIDE SEQUENCE [LARGE SCALE GENOMIC DNA]</scope>
    <source>
        <strain evidence="2 3">CECT 7015</strain>
    </source>
</reference>
<dbReference type="EMBL" id="JACHXN010000003">
    <property type="protein sequence ID" value="MBB3144921.1"/>
    <property type="molecule type" value="Genomic_DNA"/>
</dbReference>
<keyword evidence="1" id="KW-0812">Transmembrane</keyword>
<evidence type="ECO:0000256" key="1">
    <source>
        <dbReference type="SAM" id="Phobius"/>
    </source>
</evidence>
<accession>A0A839U877</accession>
<keyword evidence="3" id="KW-1185">Reference proteome</keyword>
<keyword evidence="1" id="KW-1133">Transmembrane helix</keyword>
<dbReference type="Proteomes" id="UP000554520">
    <property type="component" value="Unassembled WGS sequence"/>
</dbReference>
<gene>
    <name evidence="2" type="ORF">FHS21_001322</name>
</gene>
<comment type="caution">
    <text evidence="2">The sequence shown here is derived from an EMBL/GenBank/DDBJ whole genome shotgun (WGS) entry which is preliminary data.</text>
</comment>
<keyword evidence="1" id="KW-0472">Membrane</keyword>
<name>A0A839U877_9HYPH</name>
<organism evidence="2 3">
    <name type="scientific">Phyllobacterium trifolii</name>
    <dbReference type="NCBI Taxonomy" id="300193"/>
    <lineage>
        <taxon>Bacteria</taxon>
        <taxon>Pseudomonadati</taxon>
        <taxon>Pseudomonadota</taxon>
        <taxon>Alphaproteobacteria</taxon>
        <taxon>Hyphomicrobiales</taxon>
        <taxon>Phyllobacteriaceae</taxon>
        <taxon>Phyllobacterium</taxon>
    </lineage>
</organism>
<feature type="transmembrane region" description="Helical" evidence="1">
    <location>
        <begin position="20"/>
        <end position="43"/>
    </location>
</feature>
<evidence type="ECO:0000313" key="3">
    <source>
        <dbReference type="Proteomes" id="UP000554520"/>
    </source>
</evidence>
<sequence>MTTSRDSSQQTGIVTPRYEIGGWGWNMFVVVGAFGVTVFVAVMTVLFGTIGSILATGVGIPVFLAWFYYRTDLRSRTASKVSNDQAGKV</sequence>
<protein>
    <submittedName>
        <fullName evidence="2">Uncharacterized protein</fullName>
    </submittedName>
</protein>
<feature type="transmembrane region" description="Helical" evidence="1">
    <location>
        <begin position="49"/>
        <end position="69"/>
    </location>
</feature>
<evidence type="ECO:0000313" key="2">
    <source>
        <dbReference type="EMBL" id="MBB3144921.1"/>
    </source>
</evidence>
<proteinExistence type="predicted"/>